<gene>
    <name evidence="1" type="ORF">GCM10016234_36190</name>
</gene>
<protein>
    <submittedName>
        <fullName evidence="1">Aldose 1-epimerase</fullName>
    </submittedName>
</protein>
<reference evidence="1" key="2">
    <citation type="submission" date="2020-09" db="EMBL/GenBank/DDBJ databases">
        <authorList>
            <person name="Sun Q."/>
            <person name="Kim S."/>
        </authorList>
    </citation>
    <scope>NUCLEOTIDE SEQUENCE</scope>
    <source>
        <strain evidence="1">KCTC 42249</strain>
    </source>
</reference>
<dbReference type="Proteomes" id="UP000630142">
    <property type="component" value="Unassembled WGS sequence"/>
</dbReference>
<sequence>MTITLIAGGYRVVVDPAGGGVILSLDWQAKTGTWSALFAPADGSVPPFKAGCFTMLPFANRIKKGRFGFDGREIVLSVNLPDEGMAIHGFSREHPWRVASLNDAKLFLEQNFASVGNLYQYVAQQEIGLSEQGLRIGLSIRNTGEHTLPFGMGLHPWFVKTPRTTLSFGSSGAFERDEAGLPLPKRVETPIFRSEAPESLGELPYFDRFFPEWSPFLARICRPEEGLAITLEADGALRHLHVFVPDNRPVFCAEPVSHAPDVVNRPELGESNAMAVLQPGDTLSGAMTVRAENYLPS</sequence>
<dbReference type="GO" id="GO:0016853">
    <property type="term" value="F:isomerase activity"/>
    <property type="evidence" value="ECO:0007669"/>
    <property type="project" value="InterPro"/>
</dbReference>
<name>A0A8J3DSJ7_9HYPH</name>
<dbReference type="Gene3D" id="2.70.98.10">
    <property type="match status" value="1"/>
</dbReference>
<dbReference type="InterPro" id="IPR008183">
    <property type="entry name" value="Aldose_1/G6P_1-epimerase"/>
</dbReference>
<proteinExistence type="predicted"/>
<accession>A0A8J3DSJ7</accession>
<dbReference type="Pfam" id="PF01263">
    <property type="entry name" value="Aldose_epim"/>
    <property type="match status" value="1"/>
</dbReference>
<dbReference type="SUPFAM" id="SSF74650">
    <property type="entry name" value="Galactose mutarotase-like"/>
    <property type="match status" value="1"/>
</dbReference>
<dbReference type="InterPro" id="IPR014718">
    <property type="entry name" value="GH-type_carb-bd"/>
</dbReference>
<evidence type="ECO:0000313" key="1">
    <source>
        <dbReference type="EMBL" id="GHD22089.1"/>
    </source>
</evidence>
<keyword evidence="2" id="KW-1185">Reference proteome</keyword>
<comment type="caution">
    <text evidence="1">The sequence shown here is derived from an EMBL/GenBank/DDBJ whole genome shotgun (WGS) entry which is preliminary data.</text>
</comment>
<dbReference type="EMBL" id="BMZQ01000004">
    <property type="protein sequence ID" value="GHD22089.1"/>
    <property type="molecule type" value="Genomic_DNA"/>
</dbReference>
<dbReference type="GO" id="GO:0030246">
    <property type="term" value="F:carbohydrate binding"/>
    <property type="evidence" value="ECO:0007669"/>
    <property type="project" value="InterPro"/>
</dbReference>
<dbReference type="AlphaFoldDB" id="A0A8J3DSJ7"/>
<evidence type="ECO:0000313" key="2">
    <source>
        <dbReference type="Proteomes" id="UP000630142"/>
    </source>
</evidence>
<reference evidence="1" key="1">
    <citation type="journal article" date="2014" name="Int. J. Syst. Evol. Microbiol.">
        <title>Complete genome sequence of Corynebacterium casei LMG S-19264T (=DSM 44701T), isolated from a smear-ripened cheese.</title>
        <authorList>
            <consortium name="US DOE Joint Genome Institute (JGI-PGF)"/>
            <person name="Walter F."/>
            <person name="Albersmeier A."/>
            <person name="Kalinowski J."/>
            <person name="Ruckert C."/>
        </authorList>
    </citation>
    <scope>NUCLEOTIDE SEQUENCE</scope>
    <source>
        <strain evidence="1">KCTC 42249</strain>
    </source>
</reference>
<organism evidence="1 2">
    <name type="scientific">Tianweitania populi</name>
    <dbReference type="NCBI Taxonomy" id="1607949"/>
    <lineage>
        <taxon>Bacteria</taxon>
        <taxon>Pseudomonadati</taxon>
        <taxon>Pseudomonadota</taxon>
        <taxon>Alphaproteobacteria</taxon>
        <taxon>Hyphomicrobiales</taxon>
        <taxon>Phyllobacteriaceae</taxon>
        <taxon>Tianweitania</taxon>
    </lineage>
</organism>
<dbReference type="CDD" id="cd09021">
    <property type="entry name" value="Aldose_epim_Ec_YphB"/>
    <property type="match status" value="1"/>
</dbReference>
<dbReference type="RefSeq" id="WP_189506704.1">
    <property type="nucleotide sequence ID" value="NZ_BMZQ01000004.1"/>
</dbReference>
<dbReference type="InterPro" id="IPR011013">
    <property type="entry name" value="Gal_mutarotase_sf_dom"/>
</dbReference>
<dbReference type="GO" id="GO:0005975">
    <property type="term" value="P:carbohydrate metabolic process"/>
    <property type="evidence" value="ECO:0007669"/>
    <property type="project" value="InterPro"/>
</dbReference>